<evidence type="ECO:0008006" key="6">
    <source>
        <dbReference type="Google" id="ProtNLM"/>
    </source>
</evidence>
<dbReference type="PROSITE" id="PS50890">
    <property type="entry name" value="PUA"/>
    <property type="match status" value="1"/>
</dbReference>
<dbReference type="Pfam" id="PF00128">
    <property type="entry name" value="Alpha-amylase"/>
    <property type="match status" value="1"/>
</dbReference>
<dbReference type="SUPFAM" id="SSF81296">
    <property type="entry name" value="E set domains"/>
    <property type="match status" value="1"/>
</dbReference>
<dbReference type="InterPro" id="IPR006047">
    <property type="entry name" value="GH13_cat_dom"/>
</dbReference>
<evidence type="ECO:0000256" key="1">
    <source>
        <dbReference type="ARBA" id="ARBA00008061"/>
    </source>
</evidence>
<dbReference type="InterPro" id="IPR004193">
    <property type="entry name" value="Glyco_hydro_13_N"/>
</dbReference>
<keyword evidence="5" id="KW-1185">Reference proteome</keyword>
<gene>
    <name evidence="4" type="ORF">CCAM_LOCUS16036</name>
</gene>
<dbReference type="GO" id="GO:0005975">
    <property type="term" value="P:carbohydrate metabolic process"/>
    <property type="evidence" value="ECO:0007669"/>
    <property type="project" value="InterPro"/>
</dbReference>
<dbReference type="InterPro" id="IPR017853">
    <property type="entry name" value="GH"/>
</dbReference>
<dbReference type="GO" id="GO:0004553">
    <property type="term" value="F:hydrolase activity, hydrolyzing O-glycosyl compounds"/>
    <property type="evidence" value="ECO:0007669"/>
    <property type="project" value="InterPro"/>
</dbReference>
<feature type="domain" description="Glycosyl hydrolase family 13 catalytic" evidence="2">
    <location>
        <begin position="258"/>
        <end position="377"/>
    </location>
</feature>
<sequence>MQSGMTHGLLPPNFNRPFFNHHPSTTSSLLGLKWSRKASSENSGRRFLRKSAELHSHTEVIAFARRGAEEPRLIEEEALEMLETIPSLSVSQGVAHPLGVSEIENGINFAIFSQHSSGVTLCLILPERTLQDNLDSGTYELALDPQMNRTGDIWHICVEDLPRSGVQYGYRIDGPRSWNEGHRFDYKNVLIDPYAKLIEGRRLFGDVSNRMCTFYGTYDFDSLPFDWGDNYKLPNIPEKDLVIYEMNVRAFTADESSDVDPDIRGSYLGVIEKIPHLLELGINAVELLPIFEFDELEFQRRPNPRDHMINTWGYSTINFFAPMSRYASASGGPVNASRELKEMVKALHGAGIEVILDVVYNHTNEADDENPYTTSFRGIDNKVYYMVDLNNNSQLLNYSGCGNTLNCNHPVVMELILDSLRHWYLFILMRCIVDMHMLIGPCVSNCVLTNL</sequence>
<evidence type="ECO:0000313" key="5">
    <source>
        <dbReference type="Proteomes" id="UP000595140"/>
    </source>
</evidence>
<dbReference type="CDD" id="cd02856">
    <property type="entry name" value="E_set_GDE_Isoamylase_N"/>
    <property type="match status" value="1"/>
</dbReference>
<evidence type="ECO:0000259" key="3">
    <source>
        <dbReference type="Pfam" id="PF02922"/>
    </source>
</evidence>
<dbReference type="Proteomes" id="UP000595140">
    <property type="component" value="Unassembled WGS sequence"/>
</dbReference>
<proteinExistence type="inferred from homology"/>
<name>A0A484LD14_9ASTE</name>
<accession>A0A484LD14</accession>
<dbReference type="InterPro" id="IPR014756">
    <property type="entry name" value="Ig_E-set"/>
</dbReference>
<dbReference type="PANTHER" id="PTHR43002">
    <property type="entry name" value="GLYCOGEN DEBRANCHING ENZYME"/>
    <property type="match status" value="1"/>
</dbReference>
<dbReference type="AlphaFoldDB" id="A0A484LD14"/>
<dbReference type="Gene3D" id="2.60.40.10">
    <property type="entry name" value="Immunoglobulins"/>
    <property type="match status" value="1"/>
</dbReference>
<dbReference type="Pfam" id="PF02922">
    <property type="entry name" value="CBM_48"/>
    <property type="match status" value="1"/>
</dbReference>
<evidence type="ECO:0000259" key="2">
    <source>
        <dbReference type="Pfam" id="PF00128"/>
    </source>
</evidence>
<organism evidence="4 5">
    <name type="scientific">Cuscuta campestris</name>
    <dbReference type="NCBI Taxonomy" id="132261"/>
    <lineage>
        <taxon>Eukaryota</taxon>
        <taxon>Viridiplantae</taxon>
        <taxon>Streptophyta</taxon>
        <taxon>Embryophyta</taxon>
        <taxon>Tracheophyta</taxon>
        <taxon>Spermatophyta</taxon>
        <taxon>Magnoliopsida</taxon>
        <taxon>eudicotyledons</taxon>
        <taxon>Gunneridae</taxon>
        <taxon>Pentapetalae</taxon>
        <taxon>asterids</taxon>
        <taxon>lamiids</taxon>
        <taxon>Solanales</taxon>
        <taxon>Convolvulaceae</taxon>
        <taxon>Cuscuteae</taxon>
        <taxon>Cuscuta</taxon>
        <taxon>Cuscuta subgen. Grammica</taxon>
        <taxon>Cuscuta sect. Cleistogrammica</taxon>
    </lineage>
</organism>
<dbReference type="EMBL" id="OOIL02001327">
    <property type="protein sequence ID" value="VFQ74260.1"/>
    <property type="molecule type" value="Genomic_DNA"/>
</dbReference>
<dbReference type="InterPro" id="IPR044505">
    <property type="entry name" value="GlgX_Isoamylase_N_E_set"/>
</dbReference>
<reference evidence="4 5" key="1">
    <citation type="submission" date="2018-04" db="EMBL/GenBank/DDBJ databases">
        <authorList>
            <person name="Vogel A."/>
        </authorList>
    </citation>
    <scope>NUCLEOTIDE SEQUENCE [LARGE SCALE GENOMIC DNA]</scope>
</reference>
<dbReference type="OrthoDB" id="204980at2759"/>
<protein>
    <recommendedName>
        <fullName evidence="6">Glycosyl hydrolase family 13 catalytic domain-containing protein</fullName>
    </recommendedName>
</protein>
<feature type="domain" description="Glycoside hydrolase family 13 N-terminal" evidence="3">
    <location>
        <begin position="97"/>
        <end position="195"/>
    </location>
</feature>
<dbReference type="SUPFAM" id="SSF51445">
    <property type="entry name" value="(Trans)glycosidases"/>
    <property type="match status" value="1"/>
</dbReference>
<dbReference type="InterPro" id="IPR013783">
    <property type="entry name" value="Ig-like_fold"/>
</dbReference>
<dbReference type="Gene3D" id="3.20.20.80">
    <property type="entry name" value="Glycosidases"/>
    <property type="match status" value="1"/>
</dbReference>
<evidence type="ECO:0000313" key="4">
    <source>
        <dbReference type="EMBL" id="VFQ74260.1"/>
    </source>
</evidence>
<comment type="similarity">
    <text evidence="1">Belongs to the glycosyl hydrolase 13 family.</text>
</comment>